<organism evidence="1 2">
    <name type="scientific">Thelephora ganbajun</name>
    <name type="common">Ganba fungus</name>
    <dbReference type="NCBI Taxonomy" id="370292"/>
    <lineage>
        <taxon>Eukaryota</taxon>
        <taxon>Fungi</taxon>
        <taxon>Dikarya</taxon>
        <taxon>Basidiomycota</taxon>
        <taxon>Agaricomycotina</taxon>
        <taxon>Agaricomycetes</taxon>
        <taxon>Thelephorales</taxon>
        <taxon>Thelephoraceae</taxon>
        <taxon>Thelephora</taxon>
    </lineage>
</organism>
<gene>
    <name evidence="1" type="ORF">BDM02DRAFT_3113937</name>
</gene>
<reference evidence="1" key="2">
    <citation type="journal article" date="2020" name="Nat. Commun.">
        <title>Large-scale genome sequencing of mycorrhizal fungi provides insights into the early evolution of symbiotic traits.</title>
        <authorList>
            <person name="Miyauchi S."/>
            <person name="Kiss E."/>
            <person name="Kuo A."/>
            <person name="Drula E."/>
            <person name="Kohler A."/>
            <person name="Sanchez-Garcia M."/>
            <person name="Morin E."/>
            <person name="Andreopoulos B."/>
            <person name="Barry K.W."/>
            <person name="Bonito G."/>
            <person name="Buee M."/>
            <person name="Carver A."/>
            <person name="Chen C."/>
            <person name="Cichocki N."/>
            <person name="Clum A."/>
            <person name="Culley D."/>
            <person name="Crous P.W."/>
            <person name="Fauchery L."/>
            <person name="Girlanda M."/>
            <person name="Hayes R.D."/>
            <person name="Keri Z."/>
            <person name="LaButti K."/>
            <person name="Lipzen A."/>
            <person name="Lombard V."/>
            <person name="Magnuson J."/>
            <person name="Maillard F."/>
            <person name="Murat C."/>
            <person name="Nolan M."/>
            <person name="Ohm R.A."/>
            <person name="Pangilinan J."/>
            <person name="Pereira M.F."/>
            <person name="Perotto S."/>
            <person name="Peter M."/>
            <person name="Pfister S."/>
            <person name="Riley R."/>
            <person name="Sitrit Y."/>
            <person name="Stielow J.B."/>
            <person name="Szollosi G."/>
            <person name="Zifcakova L."/>
            <person name="Stursova M."/>
            <person name="Spatafora J.W."/>
            <person name="Tedersoo L."/>
            <person name="Vaario L.M."/>
            <person name="Yamada A."/>
            <person name="Yan M."/>
            <person name="Wang P."/>
            <person name="Xu J."/>
            <person name="Bruns T."/>
            <person name="Baldrian P."/>
            <person name="Vilgalys R."/>
            <person name="Dunand C."/>
            <person name="Henrissat B."/>
            <person name="Grigoriev I.V."/>
            <person name="Hibbett D."/>
            <person name="Nagy L.G."/>
            <person name="Martin F.M."/>
        </authorList>
    </citation>
    <scope>NUCLEOTIDE SEQUENCE</scope>
    <source>
        <strain evidence="1">P2</strain>
    </source>
</reference>
<evidence type="ECO:0000313" key="1">
    <source>
        <dbReference type="EMBL" id="KAF9649337.1"/>
    </source>
</evidence>
<comment type="caution">
    <text evidence="1">The sequence shown here is derived from an EMBL/GenBank/DDBJ whole genome shotgun (WGS) entry which is preliminary data.</text>
</comment>
<dbReference type="EMBL" id="MU117999">
    <property type="protein sequence ID" value="KAF9649337.1"/>
    <property type="molecule type" value="Genomic_DNA"/>
</dbReference>
<reference evidence="1" key="1">
    <citation type="submission" date="2019-10" db="EMBL/GenBank/DDBJ databases">
        <authorList>
            <consortium name="DOE Joint Genome Institute"/>
            <person name="Kuo A."/>
            <person name="Miyauchi S."/>
            <person name="Kiss E."/>
            <person name="Drula E."/>
            <person name="Kohler A."/>
            <person name="Sanchez-Garcia M."/>
            <person name="Andreopoulos B."/>
            <person name="Barry K.W."/>
            <person name="Bonito G."/>
            <person name="Buee M."/>
            <person name="Carver A."/>
            <person name="Chen C."/>
            <person name="Cichocki N."/>
            <person name="Clum A."/>
            <person name="Culley D."/>
            <person name="Crous P.W."/>
            <person name="Fauchery L."/>
            <person name="Girlanda M."/>
            <person name="Hayes R."/>
            <person name="Keri Z."/>
            <person name="Labutti K."/>
            <person name="Lipzen A."/>
            <person name="Lombard V."/>
            <person name="Magnuson J."/>
            <person name="Maillard F."/>
            <person name="Morin E."/>
            <person name="Murat C."/>
            <person name="Nolan M."/>
            <person name="Ohm R."/>
            <person name="Pangilinan J."/>
            <person name="Pereira M."/>
            <person name="Perotto S."/>
            <person name="Peter M."/>
            <person name="Riley R."/>
            <person name="Sitrit Y."/>
            <person name="Stielow B."/>
            <person name="Szollosi G."/>
            <person name="Zifcakova L."/>
            <person name="Stursova M."/>
            <person name="Spatafora J.W."/>
            <person name="Tedersoo L."/>
            <person name="Vaario L.-M."/>
            <person name="Yamada A."/>
            <person name="Yan M."/>
            <person name="Wang P."/>
            <person name="Xu J."/>
            <person name="Bruns T."/>
            <person name="Baldrian P."/>
            <person name="Vilgalys R."/>
            <person name="Henrissat B."/>
            <person name="Grigoriev I.V."/>
            <person name="Hibbett D."/>
            <person name="Nagy L.G."/>
            <person name="Martin F.M."/>
        </authorList>
    </citation>
    <scope>NUCLEOTIDE SEQUENCE</scope>
    <source>
        <strain evidence="1">P2</strain>
    </source>
</reference>
<sequence>MEGGVLVSTQVSALFPSAQATSIPVQTSRRNAPLPPPPTESDPPVEHALDSVVFHSDVTGTILLRVIHAGLIVELISLTHDLPPIRFVFPAPVLSSPALFFWQPNELHLIVVTKTASLYRLILPARDSTRLWNDTLGRNWCREHLIKNAPGHTLSVARIQSTYSVAVALEQGSVIRLEATYIGDEVEDGEWSEYIHSHGSIFSAITSLIPSRHSVEPNSSDVVAMTSCPQPSEIENVWTLSRDRTLRAWSPKSGCISAKTIPSTSTSRALTPAPGAITPAKPTPLLADEPQKLIRAFEYENHVYVLAFIPTPSSTSSGGLFHLSEQISDQLITGFSLESSSTSVHCQLYDFVVVGTSLHTLWGRQGQSIVESVEWDWGKVKKNAPFMGQWAACTYPQESELTPSYLDELLLTPGSMTAKFYEATMRPGVFSPLTLRSALEAYTISCLSLPGVPPPQLTTPYATLGENIAAVVGCTVRLTRDPQTGAQQHDRYWNALKRDWEGFIARCREVERMARWPLALGLGSAGDLVVVERERVGIRVGEDLPLRLHRLLSSSIAMEPQYGLMEILWTLKTKIGTQTMLTLEDRLTSMVQHVAFPYADVILDQSQRTFFRTDLDEADDSWITGRLQSIDDLDQAIRFGLDILGGLTNNEVKLEEEEVELLLPTTESEWSRGLTASFIGITVNARYDLCLTIIALLHFLAEDLGDWDPSLLAEVLVVFRGLAMLRYVARQTAGDSEQDTLGDPDDFVSRMRNMNVSQSRTRSLPVYSLLHRLLPRSWGQKGLIESAHHFLDSTGLLQSVSPAHATRSEVVYCERLRLLGYLEVAGELLAWLPRTPGVTYVVARLWLDSGRADDAAALLDGLAARFGPDGALALEDRDAFAAVLPNASLLDSDFSFYLHLRELFRAASATHHEVHASQLALSVAPPGGDNSELWYKVIKGLTELGAYDDAYAALAASPYDKLKRECVTELVHRMCEENAVEKLVSFNFAGFNTEVEDALSFNARNADPRVRPFYSRILYTWYVTRGDYRNAALVMYQRARKLATLAAEPSNFVPMAELQMEAYLGAINALSLVDQKVAWIAIPLAAESNYAPRKRRKLSRHIPEGLYAPGRRDIEIVSVGDIHYDYTVLLAQLELTKADPTFIVGPGLLSTPSAIVMRLAQLNKFNTAMSIARSLDVDMTELFVHLATQCLKLSRHPNSIPESDTSDWLLTDRVSSWPGTPADRGWRYLRQSLERHDSPDTDFKYTKTTLETILSYDRLTPPPPWLIQILEDYHHEYLIRTALRYELFEDALEYISTLIKKSGNKLAREPPKHSSSTWLPYTLIDQVLVACRSLEKPSSKCANLQQHLEVELSNRVKRMPKLSQFSR</sequence>
<accession>A0ACB6ZIC3</accession>
<proteinExistence type="predicted"/>
<dbReference type="Proteomes" id="UP000886501">
    <property type="component" value="Unassembled WGS sequence"/>
</dbReference>
<name>A0ACB6ZIC3_THEGA</name>
<evidence type="ECO:0000313" key="2">
    <source>
        <dbReference type="Proteomes" id="UP000886501"/>
    </source>
</evidence>
<protein>
    <submittedName>
        <fullName evidence="1">Uncharacterized protein</fullName>
    </submittedName>
</protein>
<keyword evidence="2" id="KW-1185">Reference proteome</keyword>